<dbReference type="RefSeq" id="WP_382351671.1">
    <property type="nucleotide sequence ID" value="NZ_JBHSMC010000014.1"/>
</dbReference>
<evidence type="ECO:0000256" key="1">
    <source>
        <dbReference type="SAM" id="Phobius"/>
    </source>
</evidence>
<feature type="transmembrane region" description="Helical" evidence="1">
    <location>
        <begin position="58"/>
        <end position="74"/>
    </location>
</feature>
<proteinExistence type="predicted"/>
<keyword evidence="1" id="KW-1133">Transmembrane helix</keyword>
<dbReference type="EMBL" id="JBHSMC010000014">
    <property type="protein sequence ID" value="MFC5465391.1"/>
    <property type="molecule type" value="Genomic_DNA"/>
</dbReference>
<keyword evidence="1" id="KW-0812">Transmembrane</keyword>
<gene>
    <name evidence="2" type="ORF">ACFPM4_11585</name>
</gene>
<evidence type="ECO:0000313" key="3">
    <source>
        <dbReference type="Proteomes" id="UP001596147"/>
    </source>
</evidence>
<sequence>MRDLASALNRIFWGLIFVIINVNIIYFDIFPDFIGYFMILAALSKLQSYSAYFSKGKIFAVTLALYAIPLWFIPDLQLTEGFHPTSETVYFLLSTVVHTFLHIGLIYMILCGLIEIAEKCTLSNWINRIGKGLRVYVYTMFVCWTIIPFVLNMTENAAMITLIGTMMFSFIMELMIIVLIRKFRNSINSLNAITLKSIKSI</sequence>
<accession>A0ABW0LLI8</accession>
<feature type="transmembrane region" description="Helical" evidence="1">
    <location>
        <begin position="89"/>
        <end position="114"/>
    </location>
</feature>
<reference evidence="3" key="1">
    <citation type="journal article" date="2019" name="Int. J. Syst. Evol. Microbiol.">
        <title>The Global Catalogue of Microorganisms (GCM) 10K type strain sequencing project: providing services to taxonomists for standard genome sequencing and annotation.</title>
        <authorList>
            <consortium name="The Broad Institute Genomics Platform"/>
            <consortium name="The Broad Institute Genome Sequencing Center for Infectious Disease"/>
            <person name="Wu L."/>
            <person name="Ma J."/>
        </authorList>
    </citation>
    <scope>NUCLEOTIDE SEQUENCE [LARGE SCALE GENOMIC DNA]</scope>
    <source>
        <strain evidence="3">CGMCC 1.12237</strain>
    </source>
</reference>
<keyword evidence="3" id="KW-1185">Reference proteome</keyword>
<feature type="transmembrane region" description="Helical" evidence="1">
    <location>
        <begin position="7"/>
        <end position="27"/>
    </location>
</feature>
<protein>
    <recommendedName>
        <fullName evidence="4">SecY-independent transporter protein</fullName>
    </recommendedName>
</protein>
<evidence type="ECO:0000313" key="2">
    <source>
        <dbReference type="EMBL" id="MFC5465391.1"/>
    </source>
</evidence>
<comment type="caution">
    <text evidence="2">The sequence shown here is derived from an EMBL/GenBank/DDBJ whole genome shotgun (WGS) entry which is preliminary data.</text>
</comment>
<organism evidence="2 3">
    <name type="scientific">Lederbergia graminis</name>
    <dbReference type="NCBI Taxonomy" id="735518"/>
    <lineage>
        <taxon>Bacteria</taxon>
        <taxon>Bacillati</taxon>
        <taxon>Bacillota</taxon>
        <taxon>Bacilli</taxon>
        <taxon>Bacillales</taxon>
        <taxon>Bacillaceae</taxon>
        <taxon>Lederbergia</taxon>
    </lineage>
</organism>
<evidence type="ECO:0008006" key="4">
    <source>
        <dbReference type="Google" id="ProtNLM"/>
    </source>
</evidence>
<name>A0ABW0LLI8_9BACI</name>
<keyword evidence="1" id="KW-0472">Membrane</keyword>
<feature type="transmembrane region" description="Helical" evidence="1">
    <location>
        <begin position="135"/>
        <end position="151"/>
    </location>
</feature>
<feature type="transmembrane region" description="Helical" evidence="1">
    <location>
        <begin position="157"/>
        <end position="180"/>
    </location>
</feature>
<dbReference type="Proteomes" id="UP001596147">
    <property type="component" value="Unassembled WGS sequence"/>
</dbReference>